<organism evidence="1 2">
    <name type="scientific">Boothiomyces macroporosus</name>
    <dbReference type="NCBI Taxonomy" id="261099"/>
    <lineage>
        <taxon>Eukaryota</taxon>
        <taxon>Fungi</taxon>
        <taxon>Fungi incertae sedis</taxon>
        <taxon>Chytridiomycota</taxon>
        <taxon>Chytridiomycota incertae sedis</taxon>
        <taxon>Chytridiomycetes</taxon>
        <taxon>Rhizophydiales</taxon>
        <taxon>Terramycetaceae</taxon>
        <taxon>Boothiomyces</taxon>
    </lineage>
</organism>
<sequence length="243" mass="27862">MNLADVGATRRIFESSLSTTTLVSHDSCQTIPDTENKSESIDKEYTYNDHCDPTESSVTVLGTYEQPRTYPEKELFKYASGLDLLAECVVAITEHRLPENGIVVEKAPKKSQFEYRHGISRYSPYGTRFAAILADGKRHTSHIAGELSQRFQIRPGKSHRTELILVPHEGELFQLETAWTYFENLSKRGVRPGPSELLHHLKEMNCDFDYRKGDGSKLLQRNASNFYKRVMEYGKRNSQDFYI</sequence>
<evidence type="ECO:0000313" key="2">
    <source>
        <dbReference type="Proteomes" id="UP001210925"/>
    </source>
</evidence>
<protein>
    <submittedName>
        <fullName evidence="1">Uncharacterized protein</fullName>
    </submittedName>
</protein>
<comment type="caution">
    <text evidence="1">The sequence shown here is derived from an EMBL/GenBank/DDBJ whole genome shotgun (WGS) entry which is preliminary data.</text>
</comment>
<proteinExistence type="predicted"/>
<reference evidence="1" key="1">
    <citation type="submission" date="2020-05" db="EMBL/GenBank/DDBJ databases">
        <title>Phylogenomic resolution of chytrid fungi.</title>
        <authorList>
            <person name="Stajich J.E."/>
            <person name="Amses K."/>
            <person name="Simmons R."/>
            <person name="Seto K."/>
            <person name="Myers J."/>
            <person name="Bonds A."/>
            <person name="Quandt C.A."/>
            <person name="Barry K."/>
            <person name="Liu P."/>
            <person name="Grigoriev I."/>
            <person name="Longcore J.E."/>
            <person name="James T.Y."/>
        </authorList>
    </citation>
    <scope>NUCLEOTIDE SEQUENCE</scope>
    <source>
        <strain evidence="1">PLAUS21</strain>
    </source>
</reference>
<dbReference type="Proteomes" id="UP001210925">
    <property type="component" value="Unassembled WGS sequence"/>
</dbReference>
<name>A0AAD5Y8Y2_9FUNG</name>
<accession>A0AAD5Y8Y2</accession>
<evidence type="ECO:0000313" key="1">
    <source>
        <dbReference type="EMBL" id="KAJ3262630.1"/>
    </source>
</evidence>
<gene>
    <name evidence="1" type="ORF">HK103_000159</name>
</gene>
<dbReference type="AlphaFoldDB" id="A0AAD5Y8Y2"/>
<dbReference type="EMBL" id="JADGKB010000001">
    <property type="protein sequence ID" value="KAJ3262630.1"/>
    <property type="molecule type" value="Genomic_DNA"/>
</dbReference>
<keyword evidence="2" id="KW-1185">Reference proteome</keyword>